<dbReference type="PANTHER" id="PTHR10000">
    <property type="entry name" value="PHOSPHOSERINE PHOSPHATASE"/>
    <property type="match status" value="1"/>
</dbReference>
<dbReference type="InterPro" id="IPR000150">
    <property type="entry name" value="Cof"/>
</dbReference>
<dbReference type="NCBIfam" id="TIGR01484">
    <property type="entry name" value="HAD-SF-IIB"/>
    <property type="match status" value="1"/>
</dbReference>
<dbReference type="Gene3D" id="3.40.50.1000">
    <property type="entry name" value="HAD superfamily/HAD-like"/>
    <property type="match status" value="1"/>
</dbReference>
<protein>
    <recommendedName>
        <fullName evidence="3">Cof subfamily of IIB subfamily of haloacid dehalogenase superfamily/HAD-superfamily hydrolase, subfamily IIB</fullName>
    </recommendedName>
</protein>
<dbReference type="InterPro" id="IPR006379">
    <property type="entry name" value="HAD-SF_hydro_IIB"/>
</dbReference>
<dbReference type="SFLD" id="SFLDS00003">
    <property type="entry name" value="Haloacid_Dehalogenase"/>
    <property type="match status" value="1"/>
</dbReference>
<dbReference type="Pfam" id="PF08282">
    <property type="entry name" value="Hydrolase_3"/>
    <property type="match status" value="1"/>
</dbReference>
<dbReference type="RefSeq" id="WP_073016516.1">
    <property type="nucleotide sequence ID" value="NZ_FQXU01000003.1"/>
</dbReference>
<evidence type="ECO:0000313" key="2">
    <source>
        <dbReference type="Proteomes" id="UP000184241"/>
    </source>
</evidence>
<evidence type="ECO:0008006" key="3">
    <source>
        <dbReference type="Google" id="ProtNLM"/>
    </source>
</evidence>
<proteinExistence type="predicted"/>
<dbReference type="Proteomes" id="UP000184241">
    <property type="component" value="Unassembled WGS sequence"/>
</dbReference>
<gene>
    <name evidence="1" type="ORF">SAMN02745941_00587</name>
</gene>
<dbReference type="GO" id="GO:0000287">
    <property type="term" value="F:magnesium ion binding"/>
    <property type="evidence" value="ECO:0007669"/>
    <property type="project" value="TreeGrafter"/>
</dbReference>
<dbReference type="GO" id="GO:0016791">
    <property type="term" value="F:phosphatase activity"/>
    <property type="evidence" value="ECO:0007669"/>
    <property type="project" value="UniProtKB-ARBA"/>
</dbReference>
<dbReference type="AlphaFoldDB" id="A0A1M5UNM6"/>
<reference evidence="1 2" key="1">
    <citation type="submission" date="2016-11" db="EMBL/GenBank/DDBJ databases">
        <authorList>
            <person name="Jaros S."/>
            <person name="Januszkiewicz K."/>
            <person name="Wedrychowicz H."/>
        </authorList>
    </citation>
    <scope>NUCLEOTIDE SEQUENCE [LARGE SCALE GENOMIC DNA]</scope>
    <source>
        <strain evidence="1 2">DSM 6191</strain>
    </source>
</reference>
<dbReference type="GO" id="GO:0005829">
    <property type="term" value="C:cytosol"/>
    <property type="evidence" value="ECO:0007669"/>
    <property type="project" value="TreeGrafter"/>
</dbReference>
<dbReference type="SUPFAM" id="SSF56784">
    <property type="entry name" value="HAD-like"/>
    <property type="match status" value="1"/>
</dbReference>
<dbReference type="InterPro" id="IPR023214">
    <property type="entry name" value="HAD_sf"/>
</dbReference>
<dbReference type="PANTHER" id="PTHR10000:SF25">
    <property type="entry name" value="PHOSPHATASE YKRA-RELATED"/>
    <property type="match status" value="1"/>
</dbReference>
<dbReference type="PROSITE" id="PS01229">
    <property type="entry name" value="COF_2"/>
    <property type="match status" value="1"/>
</dbReference>
<evidence type="ECO:0000313" key="1">
    <source>
        <dbReference type="EMBL" id="SHH64605.1"/>
    </source>
</evidence>
<dbReference type="InterPro" id="IPR036412">
    <property type="entry name" value="HAD-like_sf"/>
</dbReference>
<sequence length="266" mass="29828">MANKITFLDIDGTMVDVPSGMVEPAESTVKALNEFRSKGNYTVVATARSKAPTSISNLDFDGYIFCNGNYIVFKDEVLYDNCLSVEDIKYIINLSKKYNAEYIFSGIDGTWSNDLDNPLNIKHRELFLGTKDKPKDAFLSWEIEDVHANMSTVLFETEEDMLSFKEELPKNWSVHPYVEANIRMDIHLPGLSKGTAVEFLFNKLGISKEDTFAFGDAQNDIEMIKLVKHGIAMGNGTDEIKSIAYYVTDAVNNDGIAKALKKFKAI</sequence>
<dbReference type="NCBIfam" id="TIGR00099">
    <property type="entry name" value="Cof-subfamily"/>
    <property type="match status" value="1"/>
</dbReference>
<organism evidence="1 2">
    <name type="scientific">Clostridium intestinale DSM 6191</name>
    <dbReference type="NCBI Taxonomy" id="1121320"/>
    <lineage>
        <taxon>Bacteria</taxon>
        <taxon>Bacillati</taxon>
        <taxon>Bacillota</taxon>
        <taxon>Clostridia</taxon>
        <taxon>Eubacteriales</taxon>
        <taxon>Clostridiaceae</taxon>
        <taxon>Clostridium</taxon>
    </lineage>
</organism>
<dbReference type="EMBL" id="FQXU01000003">
    <property type="protein sequence ID" value="SHH64605.1"/>
    <property type="molecule type" value="Genomic_DNA"/>
</dbReference>
<dbReference type="Gene3D" id="3.30.1240.10">
    <property type="match status" value="1"/>
</dbReference>
<accession>A0A1M5UNM6</accession>
<name>A0A1M5UNM6_9CLOT</name>
<dbReference type="SFLD" id="SFLDG01140">
    <property type="entry name" value="C2.B:_Phosphomannomutase_and_P"/>
    <property type="match status" value="1"/>
</dbReference>